<feature type="domain" description="Glycosyl transferase family 1" evidence="1">
    <location>
        <begin position="207"/>
        <end position="370"/>
    </location>
</feature>
<dbReference type="InterPro" id="IPR001296">
    <property type="entry name" value="Glyco_trans_1"/>
</dbReference>
<reference evidence="3" key="1">
    <citation type="submission" date="2020-05" db="EMBL/GenBank/DDBJ databases">
        <authorList>
            <person name="Chiriac C."/>
            <person name="Salcher M."/>
            <person name="Ghai R."/>
            <person name="Kavagutti S V."/>
        </authorList>
    </citation>
    <scope>NUCLEOTIDE SEQUENCE</scope>
</reference>
<dbReference type="InterPro" id="IPR028098">
    <property type="entry name" value="Glyco_trans_4-like_N"/>
</dbReference>
<proteinExistence type="predicted"/>
<dbReference type="Pfam" id="PF13439">
    <property type="entry name" value="Glyco_transf_4"/>
    <property type="match status" value="1"/>
</dbReference>
<evidence type="ECO:0000313" key="3">
    <source>
        <dbReference type="EMBL" id="CAB4866385.1"/>
    </source>
</evidence>
<dbReference type="InterPro" id="IPR050194">
    <property type="entry name" value="Glycosyltransferase_grp1"/>
</dbReference>
<dbReference type="Pfam" id="PF00534">
    <property type="entry name" value="Glycos_transf_1"/>
    <property type="match status" value="1"/>
</dbReference>
<dbReference type="CDD" id="cd03801">
    <property type="entry name" value="GT4_PimA-like"/>
    <property type="match status" value="1"/>
</dbReference>
<dbReference type="EMBL" id="CAFBLU010000005">
    <property type="protein sequence ID" value="CAB4866385.1"/>
    <property type="molecule type" value="Genomic_DNA"/>
</dbReference>
<dbReference type="Gene3D" id="3.40.50.2000">
    <property type="entry name" value="Glycogen Phosphorylase B"/>
    <property type="match status" value="2"/>
</dbReference>
<accession>A0A6J7DBQ7</accession>
<evidence type="ECO:0000259" key="1">
    <source>
        <dbReference type="Pfam" id="PF00534"/>
    </source>
</evidence>
<dbReference type="GO" id="GO:0016758">
    <property type="term" value="F:hexosyltransferase activity"/>
    <property type="evidence" value="ECO:0007669"/>
    <property type="project" value="TreeGrafter"/>
</dbReference>
<sequence>MSKPRVLILSWEYPPIVEGGLARHVRKLSEQLVATDGAEVHVLTRGDDTSPAEEEMDGVHVHRVVEPSRPNDLGEFIAWIEHMNADLLAAGVELGDRYDFDLVHGHDWLVAGAGDHLAKRFRCPLVMTVHATEYGRHQGWIEDHPQSHIHGVERWMTNRADRVIACSAYMRDHITDIYALDEGSVEVIPNGIDPMDLVPVDDLDTLRGKFAKPDERLILLVGRLVYEKGFHLALEALPGIIETLGNVRFLVAGSGTAEADLKAQATKLGLDDHGTFLGWIGDDALHSLYRIADLTVVPSLYEPFGLVALEAMASGCPCIVADTGGLREVVPEGDKVGLRFNGGDAEHLAIMIERLLSDDVLRDRLVAEASEHVLSFDWADVARSTAVVYRDLLAVSA</sequence>
<dbReference type="PANTHER" id="PTHR45947:SF3">
    <property type="entry name" value="SULFOQUINOVOSYL TRANSFERASE SQD2"/>
    <property type="match status" value="1"/>
</dbReference>
<dbReference type="AlphaFoldDB" id="A0A6J7DBQ7"/>
<dbReference type="PANTHER" id="PTHR45947">
    <property type="entry name" value="SULFOQUINOVOSYL TRANSFERASE SQD2"/>
    <property type="match status" value="1"/>
</dbReference>
<gene>
    <name evidence="3" type="ORF">UFOPK3444_00477</name>
</gene>
<dbReference type="SUPFAM" id="SSF53756">
    <property type="entry name" value="UDP-Glycosyltransferase/glycogen phosphorylase"/>
    <property type="match status" value="1"/>
</dbReference>
<protein>
    <submittedName>
        <fullName evidence="3">Unannotated protein</fullName>
    </submittedName>
</protein>
<feature type="domain" description="Glycosyltransferase subfamily 4-like N-terminal" evidence="2">
    <location>
        <begin position="19"/>
        <end position="194"/>
    </location>
</feature>
<evidence type="ECO:0000259" key="2">
    <source>
        <dbReference type="Pfam" id="PF13439"/>
    </source>
</evidence>
<name>A0A6J7DBQ7_9ZZZZ</name>
<organism evidence="3">
    <name type="scientific">freshwater metagenome</name>
    <dbReference type="NCBI Taxonomy" id="449393"/>
    <lineage>
        <taxon>unclassified sequences</taxon>
        <taxon>metagenomes</taxon>
        <taxon>ecological metagenomes</taxon>
    </lineage>
</organism>